<keyword evidence="1" id="KW-0175">Coiled coil</keyword>
<name>X1E307_9ZZZZ</name>
<dbReference type="EMBL" id="BART01035468">
    <property type="protein sequence ID" value="GAH14800.1"/>
    <property type="molecule type" value="Genomic_DNA"/>
</dbReference>
<evidence type="ECO:0000256" key="1">
    <source>
        <dbReference type="SAM" id="Coils"/>
    </source>
</evidence>
<accession>X1E307</accession>
<reference evidence="2" key="1">
    <citation type="journal article" date="2014" name="Front. Microbiol.">
        <title>High frequency of phylogenetically diverse reductive dehalogenase-homologous genes in deep subseafloor sedimentary metagenomes.</title>
        <authorList>
            <person name="Kawai M."/>
            <person name="Futagami T."/>
            <person name="Toyoda A."/>
            <person name="Takaki Y."/>
            <person name="Nishi S."/>
            <person name="Hori S."/>
            <person name="Arai W."/>
            <person name="Tsubouchi T."/>
            <person name="Morono Y."/>
            <person name="Uchiyama I."/>
            <person name="Ito T."/>
            <person name="Fujiyama A."/>
            <person name="Inagaki F."/>
            <person name="Takami H."/>
        </authorList>
    </citation>
    <scope>NUCLEOTIDE SEQUENCE</scope>
    <source>
        <strain evidence="2">Expedition CK06-06</strain>
    </source>
</reference>
<feature type="non-terminal residue" evidence="2">
    <location>
        <position position="1"/>
    </location>
</feature>
<proteinExistence type="predicted"/>
<sequence>LIISGGVLFWPTLIDEGKFFSVNGIDQIPEENSLLKQSFFKAYYEDPNVIKLYDQFNKTVELSFSVIRDNTYSSAEIIHANYINVIDNAENQLSDVELSWAEYELRRKVHFAAEILFIRDGFMEFDIDTLGSPFRSKNAKAKEFPVWKIALKEAITNKKNINAQVMFKSRFYFNKTKGIDSPKFINTAEKA</sequence>
<organism evidence="2">
    <name type="scientific">marine sediment metagenome</name>
    <dbReference type="NCBI Taxonomy" id="412755"/>
    <lineage>
        <taxon>unclassified sequences</taxon>
        <taxon>metagenomes</taxon>
        <taxon>ecological metagenomes</taxon>
    </lineage>
</organism>
<feature type="coiled-coil region" evidence="1">
    <location>
        <begin position="79"/>
        <end position="106"/>
    </location>
</feature>
<protein>
    <submittedName>
        <fullName evidence="2">Uncharacterized protein</fullName>
    </submittedName>
</protein>
<dbReference type="AlphaFoldDB" id="X1E307"/>
<feature type="non-terminal residue" evidence="2">
    <location>
        <position position="191"/>
    </location>
</feature>
<comment type="caution">
    <text evidence="2">The sequence shown here is derived from an EMBL/GenBank/DDBJ whole genome shotgun (WGS) entry which is preliminary data.</text>
</comment>
<evidence type="ECO:0000313" key="2">
    <source>
        <dbReference type="EMBL" id="GAH14800.1"/>
    </source>
</evidence>
<gene>
    <name evidence="2" type="ORF">S01H4_60227</name>
</gene>